<feature type="domain" description="HTH hxlR-type" evidence="4">
    <location>
        <begin position="40"/>
        <end position="138"/>
    </location>
</feature>
<evidence type="ECO:0000256" key="2">
    <source>
        <dbReference type="ARBA" id="ARBA00023125"/>
    </source>
</evidence>
<sequence>MSYCFQGERYVFDTGIYNETVAHLEGHLMSKAYNVMAPTCPSRVVLHRIGARWTVFVVTALAPGPMRFSELKTHIQGITPKVLTETLRALHHDGLVDRKDFGGQPPHVEYALTDLGRSLLEPLAAVRAWAESHVPEVQAANARNSDARHDVG</sequence>
<name>A0ABQ1U9H2_9NOCA</name>
<evidence type="ECO:0000256" key="1">
    <source>
        <dbReference type="ARBA" id="ARBA00023015"/>
    </source>
</evidence>
<proteinExistence type="predicted"/>
<keyword evidence="1" id="KW-0805">Transcription regulation</keyword>
<dbReference type="Proteomes" id="UP000632454">
    <property type="component" value="Unassembled WGS sequence"/>
</dbReference>
<dbReference type="InterPro" id="IPR036390">
    <property type="entry name" value="WH_DNA-bd_sf"/>
</dbReference>
<dbReference type="InterPro" id="IPR002577">
    <property type="entry name" value="HTH_HxlR"/>
</dbReference>
<keyword evidence="6" id="KW-1185">Reference proteome</keyword>
<keyword evidence="2" id="KW-0238">DNA-binding</keyword>
<keyword evidence="3" id="KW-0804">Transcription</keyword>
<evidence type="ECO:0000313" key="6">
    <source>
        <dbReference type="Proteomes" id="UP000632454"/>
    </source>
</evidence>
<dbReference type="PROSITE" id="PS51118">
    <property type="entry name" value="HTH_HXLR"/>
    <property type="match status" value="1"/>
</dbReference>
<dbReference type="InterPro" id="IPR036388">
    <property type="entry name" value="WH-like_DNA-bd_sf"/>
</dbReference>
<dbReference type="EMBL" id="BMCS01000001">
    <property type="protein sequence ID" value="GGF12402.1"/>
    <property type="molecule type" value="Genomic_DNA"/>
</dbReference>
<accession>A0ABQ1U9H2</accession>
<comment type="caution">
    <text evidence="5">The sequence shown here is derived from an EMBL/GenBank/DDBJ whole genome shotgun (WGS) entry which is preliminary data.</text>
</comment>
<evidence type="ECO:0000256" key="3">
    <source>
        <dbReference type="ARBA" id="ARBA00023163"/>
    </source>
</evidence>
<dbReference type="PANTHER" id="PTHR33204:SF37">
    <property type="entry name" value="HTH-TYPE TRANSCRIPTIONAL REGULATOR YODB"/>
    <property type="match status" value="1"/>
</dbReference>
<dbReference type="Pfam" id="PF01638">
    <property type="entry name" value="HxlR"/>
    <property type="match status" value="1"/>
</dbReference>
<gene>
    <name evidence="5" type="ORF">GCM10007298_05430</name>
</gene>
<protein>
    <recommendedName>
        <fullName evidence="4">HTH hxlR-type domain-containing protein</fullName>
    </recommendedName>
</protein>
<dbReference type="SUPFAM" id="SSF46785">
    <property type="entry name" value="Winged helix' DNA-binding domain"/>
    <property type="match status" value="1"/>
</dbReference>
<reference evidence="6" key="1">
    <citation type="journal article" date="2019" name="Int. J. Syst. Evol. Microbiol.">
        <title>The Global Catalogue of Microorganisms (GCM) 10K type strain sequencing project: providing services to taxonomists for standard genome sequencing and annotation.</title>
        <authorList>
            <consortium name="The Broad Institute Genomics Platform"/>
            <consortium name="The Broad Institute Genome Sequencing Center for Infectious Disease"/>
            <person name="Wu L."/>
            <person name="Ma J."/>
        </authorList>
    </citation>
    <scope>NUCLEOTIDE SEQUENCE [LARGE SCALE GENOMIC DNA]</scope>
    <source>
        <strain evidence="6">CCM 7855</strain>
    </source>
</reference>
<dbReference type="Gene3D" id="1.10.10.10">
    <property type="entry name" value="Winged helix-like DNA-binding domain superfamily/Winged helix DNA-binding domain"/>
    <property type="match status" value="1"/>
</dbReference>
<dbReference type="PANTHER" id="PTHR33204">
    <property type="entry name" value="TRANSCRIPTIONAL REGULATOR, MARR FAMILY"/>
    <property type="match status" value="1"/>
</dbReference>
<organism evidence="5 6">
    <name type="scientific">Williamsia phyllosphaerae</name>
    <dbReference type="NCBI Taxonomy" id="885042"/>
    <lineage>
        <taxon>Bacteria</taxon>
        <taxon>Bacillati</taxon>
        <taxon>Actinomycetota</taxon>
        <taxon>Actinomycetes</taxon>
        <taxon>Mycobacteriales</taxon>
        <taxon>Nocardiaceae</taxon>
        <taxon>Williamsia</taxon>
    </lineage>
</organism>
<evidence type="ECO:0000313" key="5">
    <source>
        <dbReference type="EMBL" id="GGF12402.1"/>
    </source>
</evidence>
<evidence type="ECO:0000259" key="4">
    <source>
        <dbReference type="PROSITE" id="PS51118"/>
    </source>
</evidence>